<dbReference type="SUPFAM" id="SSF51430">
    <property type="entry name" value="NAD(P)-linked oxidoreductase"/>
    <property type="match status" value="1"/>
</dbReference>
<dbReference type="PANTHER" id="PTHR43827:SF3">
    <property type="entry name" value="NADP-DEPENDENT OXIDOREDUCTASE DOMAIN-CONTAINING PROTEIN"/>
    <property type="match status" value="1"/>
</dbReference>
<evidence type="ECO:0000256" key="1">
    <source>
        <dbReference type="ARBA" id="ARBA00007905"/>
    </source>
</evidence>
<dbReference type="PROSITE" id="PS00063">
    <property type="entry name" value="ALDOKETO_REDUCTASE_3"/>
    <property type="match status" value="1"/>
</dbReference>
<keyword evidence="3" id="KW-0560">Oxidoreductase</keyword>
<feature type="site" description="Lowers pKa of active site Tyr" evidence="6">
    <location>
        <position position="74"/>
    </location>
</feature>
<dbReference type="InterPro" id="IPR020471">
    <property type="entry name" value="AKR"/>
</dbReference>
<feature type="domain" description="NADP-dependent oxidoreductase" evidence="7">
    <location>
        <begin position="16"/>
        <end position="260"/>
    </location>
</feature>
<comment type="similarity">
    <text evidence="1">Belongs to the aldo/keto reductase family.</text>
</comment>
<organism evidence="8 9">
    <name type="scientific">Gulosibacter chungangensis</name>
    <dbReference type="NCBI Taxonomy" id="979746"/>
    <lineage>
        <taxon>Bacteria</taxon>
        <taxon>Bacillati</taxon>
        <taxon>Actinomycetota</taxon>
        <taxon>Actinomycetes</taxon>
        <taxon>Micrococcales</taxon>
        <taxon>Microbacteriaceae</taxon>
        <taxon>Gulosibacter</taxon>
    </lineage>
</organism>
<evidence type="ECO:0000256" key="4">
    <source>
        <dbReference type="PIRSR" id="PIRSR000097-1"/>
    </source>
</evidence>
<dbReference type="Proteomes" id="UP000433493">
    <property type="component" value="Unassembled WGS sequence"/>
</dbReference>
<dbReference type="PIRSF" id="PIRSF000097">
    <property type="entry name" value="AKR"/>
    <property type="match status" value="1"/>
</dbReference>
<evidence type="ECO:0000259" key="7">
    <source>
        <dbReference type="Pfam" id="PF00248"/>
    </source>
</evidence>
<dbReference type="InterPro" id="IPR036812">
    <property type="entry name" value="NAD(P)_OxRdtase_dom_sf"/>
</dbReference>
<dbReference type="PRINTS" id="PR00069">
    <property type="entry name" value="ALDKETRDTASE"/>
</dbReference>
<proteinExistence type="inferred from homology"/>
<gene>
    <name evidence="8" type="ORF">F8O05_01335</name>
</gene>
<dbReference type="Pfam" id="PF00248">
    <property type="entry name" value="Aldo_ket_red"/>
    <property type="match status" value="1"/>
</dbReference>
<dbReference type="InterPro" id="IPR018170">
    <property type="entry name" value="Aldo/ket_reductase_CS"/>
</dbReference>
<dbReference type="OrthoDB" id="9804790at2"/>
<keyword evidence="2" id="KW-0521">NADP</keyword>
<accession>A0A7J5BF86</accession>
<sequence length="276" mass="30692">MTQTIALNDGTSIPTIGFGTYPHDGDDSAANTEHALEVGYRLIDTALSYENEAEVGEGLRRSPVSRDEVIVTTKVPGRHHGYDGARESFAASAKALGLETIDLLLIHWPLPRLDKYVDTWRALVDLQKEGLVRSIGVSNFTPDHIRRLQDATGVTPAVNQIELHPYFQQHEQRAFHAEHGIVTEAWSPLGRGGDLLKEPTLVEIAESLGVSVGQVVLRWHIEQGIVPIPKSKNPDRQRENFDVFSFSLTEDQIAAINTLDKGTPIWDQDPNVYEEF</sequence>
<feature type="binding site" evidence="5">
    <location>
        <position position="107"/>
    </location>
    <ligand>
        <name>substrate</name>
    </ligand>
</feature>
<evidence type="ECO:0000256" key="3">
    <source>
        <dbReference type="ARBA" id="ARBA00023002"/>
    </source>
</evidence>
<dbReference type="PANTHER" id="PTHR43827">
    <property type="entry name" value="2,5-DIKETO-D-GLUCONIC ACID REDUCTASE"/>
    <property type="match status" value="1"/>
</dbReference>
<dbReference type="Gene3D" id="3.20.20.100">
    <property type="entry name" value="NADP-dependent oxidoreductase domain"/>
    <property type="match status" value="1"/>
</dbReference>
<reference evidence="8 9" key="1">
    <citation type="submission" date="2019-09" db="EMBL/GenBank/DDBJ databases">
        <title>Phylogeny of genus Pseudoclavibacter and closely related genus.</title>
        <authorList>
            <person name="Li Y."/>
        </authorList>
    </citation>
    <scope>NUCLEOTIDE SEQUENCE [LARGE SCALE GENOMIC DNA]</scope>
    <source>
        <strain evidence="8 9">KCTC 13959</strain>
    </source>
</reference>
<protein>
    <submittedName>
        <fullName evidence="8">Aldo/keto reductase</fullName>
    </submittedName>
</protein>
<evidence type="ECO:0000313" key="8">
    <source>
        <dbReference type="EMBL" id="KAB1644936.1"/>
    </source>
</evidence>
<dbReference type="PROSITE" id="PS00062">
    <property type="entry name" value="ALDOKETO_REDUCTASE_2"/>
    <property type="match status" value="1"/>
</dbReference>
<feature type="active site" description="Proton donor" evidence="4">
    <location>
        <position position="49"/>
    </location>
</feature>
<dbReference type="RefSeq" id="WP_158050948.1">
    <property type="nucleotide sequence ID" value="NZ_WBKB01000001.1"/>
</dbReference>
<keyword evidence="9" id="KW-1185">Reference proteome</keyword>
<dbReference type="CDD" id="cd19132">
    <property type="entry name" value="AKR_AKR5D1_E1"/>
    <property type="match status" value="1"/>
</dbReference>
<evidence type="ECO:0000256" key="2">
    <source>
        <dbReference type="ARBA" id="ARBA00022857"/>
    </source>
</evidence>
<dbReference type="FunFam" id="3.20.20.100:FF:000015">
    <property type="entry name" value="Oxidoreductase, aldo/keto reductase family"/>
    <property type="match status" value="1"/>
</dbReference>
<dbReference type="PROSITE" id="PS00798">
    <property type="entry name" value="ALDOKETO_REDUCTASE_1"/>
    <property type="match status" value="1"/>
</dbReference>
<name>A0A7J5BF86_9MICO</name>
<dbReference type="InterPro" id="IPR023210">
    <property type="entry name" value="NADP_OxRdtase_dom"/>
</dbReference>
<dbReference type="EMBL" id="WBKB01000001">
    <property type="protein sequence ID" value="KAB1644936.1"/>
    <property type="molecule type" value="Genomic_DNA"/>
</dbReference>
<comment type="caution">
    <text evidence="8">The sequence shown here is derived from an EMBL/GenBank/DDBJ whole genome shotgun (WGS) entry which is preliminary data.</text>
</comment>
<evidence type="ECO:0000313" key="9">
    <source>
        <dbReference type="Proteomes" id="UP000433493"/>
    </source>
</evidence>
<dbReference type="AlphaFoldDB" id="A0A7J5BF86"/>
<evidence type="ECO:0000256" key="5">
    <source>
        <dbReference type="PIRSR" id="PIRSR000097-2"/>
    </source>
</evidence>
<dbReference type="GO" id="GO:0016616">
    <property type="term" value="F:oxidoreductase activity, acting on the CH-OH group of donors, NAD or NADP as acceptor"/>
    <property type="evidence" value="ECO:0007669"/>
    <property type="project" value="UniProtKB-ARBA"/>
</dbReference>
<evidence type="ECO:0000256" key="6">
    <source>
        <dbReference type="PIRSR" id="PIRSR000097-3"/>
    </source>
</evidence>